<organism evidence="3 4">
    <name type="scientific">Labilithrix luteola</name>
    <dbReference type="NCBI Taxonomy" id="1391654"/>
    <lineage>
        <taxon>Bacteria</taxon>
        <taxon>Pseudomonadati</taxon>
        <taxon>Myxococcota</taxon>
        <taxon>Polyangia</taxon>
        <taxon>Polyangiales</taxon>
        <taxon>Labilitrichaceae</taxon>
        <taxon>Labilithrix</taxon>
    </lineage>
</organism>
<evidence type="ECO:0000259" key="2">
    <source>
        <dbReference type="Pfam" id="PF03364"/>
    </source>
</evidence>
<dbReference type="KEGG" id="llu:AKJ09_05228"/>
<dbReference type="InterPro" id="IPR005031">
    <property type="entry name" value="COQ10_START"/>
</dbReference>
<dbReference type="Pfam" id="PF03364">
    <property type="entry name" value="Polyketide_cyc"/>
    <property type="match status" value="1"/>
</dbReference>
<name>A0A0K1PZI3_9BACT</name>
<evidence type="ECO:0000256" key="1">
    <source>
        <dbReference type="ARBA" id="ARBA00008918"/>
    </source>
</evidence>
<dbReference type="EMBL" id="CP012333">
    <property type="protein sequence ID" value="AKU98564.1"/>
    <property type="molecule type" value="Genomic_DNA"/>
</dbReference>
<dbReference type="Proteomes" id="UP000064967">
    <property type="component" value="Chromosome"/>
</dbReference>
<keyword evidence="4" id="KW-1185">Reference proteome</keyword>
<evidence type="ECO:0000313" key="4">
    <source>
        <dbReference type="Proteomes" id="UP000064967"/>
    </source>
</evidence>
<proteinExistence type="inferred from homology"/>
<dbReference type="RefSeq" id="WP_169927798.1">
    <property type="nucleotide sequence ID" value="NZ_CP012333.1"/>
</dbReference>
<dbReference type="AlphaFoldDB" id="A0A0K1PZI3"/>
<dbReference type="STRING" id="1391654.AKJ09_05228"/>
<protein>
    <recommendedName>
        <fullName evidence="2">Coenzyme Q-binding protein COQ10 START domain-containing protein</fullName>
    </recommendedName>
</protein>
<dbReference type="Gene3D" id="3.30.530.20">
    <property type="match status" value="1"/>
</dbReference>
<evidence type="ECO:0000313" key="3">
    <source>
        <dbReference type="EMBL" id="AKU98564.1"/>
    </source>
</evidence>
<feature type="domain" description="Coenzyme Q-binding protein COQ10 START" evidence="2">
    <location>
        <begin position="55"/>
        <end position="114"/>
    </location>
</feature>
<comment type="similarity">
    <text evidence="1">Belongs to the ribosome association toxin RatA family.</text>
</comment>
<accession>A0A0K1PZI3</accession>
<dbReference type="InterPro" id="IPR023393">
    <property type="entry name" value="START-like_dom_sf"/>
</dbReference>
<reference evidence="3 4" key="1">
    <citation type="submission" date="2015-08" db="EMBL/GenBank/DDBJ databases">
        <authorList>
            <person name="Babu N.S."/>
            <person name="Beckwith C.J."/>
            <person name="Beseler K.G."/>
            <person name="Brison A."/>
            <person name="Carone J.V."/>
            <person name="Caskin T.P."/>
            <person name="Diamond M."/>
            <person name="Durham M.E."/>
            <person name="Foxe J.M."/>
            <person name="Go M."/>
            <person name="Henderson B.A."/>
            <person name="Jones I.B."/>
            <person name="McGettigan J.A."/>
            <person name="Micheletti S.J."/>
            <person name="Nasrallah M.E."/>
            <person name="Ortiz D."/>
            <person name="Piller C.R."/>
            <person name="Privatt S.R."/>
            <person name="Schneider S.L."/>
            <person name="Sharp S."/>
            <person name="Smith T.C."/>
            <person name="Stanton J.D."/>
            <person name="Ullery H.E."/>
            <person name="Wilson R.J."/>
            <person name="Serrano M.G."/>
            <person name="Buck G."/>
            <person name="Lee V."/>
            <person name="Wang Y."/>
            <person name="Carvalho R."/>
            <person name="Voegtly L."/>
            <person name="Shi R."/>
            <person name="Duckworth R."/>
            <person name="Johnson A."/>
            <person name="Loviza R."/>
            <person name="Walstead R."/>
            <person name="Shah Z."/>
            <person name="Kiflezghi M."/>
            <person name="Wade K."/>
            <person name="Ball S.L."/>
            <person name="Bradley K.W."/>
            <person name="Asai D.J."/>
            <person name="Bowman C.A."/>
            <person name="Russell D.A."/>
            <person name="Pope W.H."/>
            <person name="Jacobs-Sera D."/>
            <person name="Hendrix R.W."/>
            <person name="Hatfull G.F."/>
        </authorList>
    </citation>
    <scope>NUCLEOTIDE SEQUENCE [LARGE SCALE GENOMIC DNA]</scope>
    <source>
        <strain evidence="3 4">DSM 27648</strain>
    </source>
</reference>
<gene>
    <name evidence="3" type="ORF">AKJ09_05228</name>
</gene>
<dbReference type="SUPFAM" id="SSF55961">
    <property type="entry name" value="Bet v1-like"/>
    <property type="match status" value="1"/>
</dbReference>
<sequence>MKVLLGTLVRGVGLVVGVTSTVLVSGPARADASSQPVSATRDASDPRWVQGQVSVAAPPDEVWAQLKHVDAWTKYFSDIKRFRVLSCAETSCKIQLETKTLSHGSLPYEVEFLEGRRMKVWTNEMGVKAVTYTTVRQGQTPNESNVVYSMFLEVSGAPSLLISEKSLRQKQEHMVTTTLEDMNKSFARR</sequence>